<keyword evidence="1" id="KW-1133">Transmembrane helix</keyword>
<organism evidence="2 3">
    <name type="scientific">Cohnella luojiensis</name>
    <dbReference type="NCBI Taxonomy" id="652876"/>
    <lineage>
        <taxon>Bacteria</taxon>
        <taxon>Bacillati</taxon>
        <taxon>Bacillota</taxon>
        <taxon>Bacilli</taxon>
        <taxon>Bacillales</taxon>
        <taxon>Paenibacillaceae</taxon>
        <taxon>Cohnella</taxon>
    </lineage>
</organism>
<dbReference type="Proteomes" id="UP000297900">
    <property type="component" value="Unassembled WGS sequence"/>
</dbReference>
<evidence type="ECO:0000313" key="3">
    <source>
        <dbReference type="Proteomes" id="UP000297900"/>
    </source>
</evidence>
<dbReference type="OrthoDB" id="1118958at2"/>
<feature type="transmembrane region" description="Helical" evidence="1">
    <location>
        <begin position="38"/>
        <end position="58"/>
    </location>
</feature>
<reference evidence="2 3" key="1">
    <citation type="submission" date="2019-03" db="EMBL/GenBank/DDBJ databases">
        <title>Cohnella endophytica sp. nov., a novel endophytic bacterium isolated from bark of Sonneratia apetala.</title>
        <authorList>
            <person name="Tuo L."/>
        </authorList>
    </citation>
    <scope>NUCLEOTIDE SEQUENCE [LARGE SCALE GENOMIC DNA]</scope>
    <source>
        <strain evidence="2 3">CCTCC AB 208254</strain>
    </source>
</reference>
<gene>
    <name evidence="2" type="ORF">E2980_22515</name>
</gene>
<name>A0A4Y8LPX2_9BACL</name>
<dbReference type="RefSeq" id="WP_135154500.1">
    <property type="nucleotide sequence ID" value="NZ_SOMN01000053.1"/>
</dbReference>
<feature type="transmembrane region" description="Helical" evidence="1">
    <location>
        <begin position="65"/>
        <end position="83"/>
    </location>
</feature>
<evidence type="ECO:0000256" key="1">
    <source>
        <dbReference type="SAM" id="Phobius"/>
    </source>
</evidence>
<keyword evidence="1" id="KW-0472">Membrane</keyword>
<proteinExistence type="predicted"/>
<sequence length="97" mass="11299">MEWIVIGSLIAILLFFASRAYRSKKRCGEIITSFEDGGNAKVALLNLLLFLVYGYFVLPYFDDQFWVFLLLSFALFTPFYFIFEKNYMGVNGFKVGY</sequence>
<dbReference type="AlphaFoldDB" id="A0A4Y8LPX2"/>
<accession>A0A4Y8LPX2</accession>
<keyword evidence="1" id="KW-0812">Transmembrane</keyword>
<protein>
    <submittedName>
        <fullName evidence="2">Uncharacterized protein</fullName>
    </submittedName>
</protein>
<keyword evidence="3" id="KW-1185">Reference proteome</keyword>
<evidence type="ECO:0000313" key="2">
    <source>
        <dbReference type="EMBL" id="TFE19659.1"/>
    </source>
</evidence>
<comment type="caution">
    <text evidence="2">The sequence shown here is derived from an EMBL/GenBank/DDBJ whole genome shotgun (WGS) entry which is preliminary data.</text>
</comment>
<dbReference type="EMBL" id="SOMN01000053">
    <property type="protein sequence ID" value="TFE19659.1"/>
    <property type="molecule type" value="Genomic_DNA"/>
</dbReference>